<dbReference type="PANTHER" id="PTHR34135:SF2">
    <property type="entry name" value="LYSOZYME"/>
    <property type="match status" value="1"/>
</dbReference>
<dbReference type="GO" id="GO:0003796">
    <property type="term" value="F:lysozyme activity"/>
    <property type="evidence" value="ECO:0007669"/>
    <property type="project" value="InterPro"/>
</dbReference>
<dbReference type="PROSITE" id="PS51782">
    <property type="entry name" value="LYSM"/>
    <property type="match status" value="2"/>
</dbReference>
<dbReference type="CDD" id="cd00599">
    <property type="entry name" value="GH25_muramidase"/>
    <property type="match status" value="1"/>
</dbReference>
<dbReference type="SMART" id="SM00257">
    <property type="entry name" value="LysM"/>
    <property type="match status" value="2"/>
</dbReference>
<keyword evidence="3" id="KW-0326">Glycosidase</keyword>
<feature type="domain" description="LysM" evidence="4">
    <location>
        <begin position="221"/>
        <end position="265"/>
    </location>
</feature>
<dbReference type="HOGENOM" id="CLU_044973_1_1_11"/>
<dbReference type="RefSeq" id="WP_015802040.1">
    <property type="nucleotide sequence ID" value="NC_013093.1"/>
</dbReference>
<dbReference type="CAZy" id="CBM50">
    <property type="family name" value="Carbohydrate-Binding Module Family 50"/>
</dbReference>
<dbReference type="InterPro" id="IPR017853">
    <property type="entry name" value="GH"/>
</dbReference>
<comment type="similarity">
    <text evidence="1">Belongs to the glycosyl hydrolase 25 family.</text>
</comment>
<dbReference type="KEGG" id="ami:Amir_3244"/>
<dbReference type="STRING" id="446462.Amir_3244"/>
<evidence type="ECO:0000256" key="2">
    <source>
        <dbReference type="ARBA" id="ARBA00022801"/>
    </source>
</evidence>
<evidence type="ECO:0000259" key="4">
    <source>
        <dbReference type="PROSITE" id="PS51782"/>
    </source>
</evidence>
<sequence length="320" mass="34304">MTDYGIDIASHQGDRIDWPAVAGHNITYCSVKTTEGTTYTNPLAAAQVDGARRVGIAVGGYHYAHPGNVAGQVGYFAASLHARGLLAEGSMWPMLDMEEDGFGDPNDFIAEFVERFRAATGAPLLVYANQNWFTRLLRPHEWADDRVLLWVAQYNGDPGRPDYSHPRLALHQHTSSGNVHGFPKPVDRNATLPGWLRDAFILGTPPTPAPQQPAPAPAGWVPYVIAPGDTLSAIAARTGTTVAELAHRNGIPDPDLIHAGRVIQVPGTGGAGGGERYQIRPGDTLSAIAARWSTTVAAIAARNNIADPNRIYAGSWLTRP</sequence>
<dbReference type="CAZy" id="GH25">
    <property type="family name" value="Glycoside Hydrolase Family 25"/>
</dbReference>
<dbReference type="AlphaFoldDB" id="C6W8Q2"/>
<dbReference type="eggNOG" id="COG3757">
    <property type="taxonomic scope" value="Bacteria"/>
</dbReference>
<keyword evidence="6" id="KW-1185">Reference proteome</keyword>
<evidence type="ECO:0000313" key="6">
    <source>
        <dbReference type="Proteomes" id="UP000002213"/>
    </source>
</evidence>
<dbReference type="PANTHER" id="PTHR34135">
    <property type="entry name" value="LYSOZYME"/>
    <property type="match status" value="1"/>
</dbReference>
<evidence type="ECO:0000256" key="3">
    <source>
        <dbReference type="ARBA" id="ARBA00023295"/>
    </source>
</evidence>
<dbReference type="GO" id="GO:0009253">
    <property type="term" value="P:peptidoglycan catabolic process"/>
    <property type="evidence" value="ECO:0007669"/>
    <property type="project" value="InterPro"/>
</dbReference>
<dbReference type="InterPro" id="IPR018077">
    <property type="entry name" value="Glyco_hydro_fam25_subgr"/>
</dbReference>
<dbReference type="Gene3D" id="3.20.20.80">
    <property type="entry name" value="Glycosidases"/>
    <property type="match status" value="1"/>
</dbReference>
<dbReference type="eggNOG" id="COG1388">
    <property type="taxonomic scope" value="Bacteria"/>
</dbReference>
<accession>C6W8Q2</accession>
<dbReference type="Pfam" id="PF01476">
    <property type="entry name" value="LysM"/>
    <property type="match status" value="2"/>
</dbReference>
<dbReference type="Gene3D" id="3.10.350.10">
    <property type="entry name" value="LysM domain"/>
    <property type="match status" value="2"/>
</dbReference>
<dbReference type="GO" id="GO:0016998">
    <property type="term" value="P:cell wall macromolecule catabolic process"/>
    <property type="evidence" value="ECO:0007669"/>
    <property type="project" value="InterPro"/>
</dbReference>
<dbReference type="InterPro" id="IPR036779">
    <property type="entry name" value="LysM_dom_sf"/>
</dbReference>
<dbReference type="SMART" id="SM00641">
    <property type="entry name" value="Glyco_25"/>
    <property type="match status" value="1"/>
</dbReference>
<evidence type="ECO:0000256" key="1">
    <source>
        <dbReference type="ARBA" id="ARBA00010646"/>
    </source>
</evidence>
<keyword evidence="2 5" id="KW-0378">Hydrolase</keyword>
<feature type="domain" description="LysM" evidence="4">
    <location>
        <begin position="275"/>
        <end position="319"/>
    </location>
</feature>
<gene>
    <name evidence="5" type="ordered locus">Amir_3244</name>
</gene>
<dbReference type="Pfam" id="PF01183">
    <property type="entry name" value="Glyco_hydro_25"/>
    <property type="match status" value="1"/>
</dbReference>
<dbReference type="PROSITE" id="PS51904">
    <property type="entry name" value="GLYCOSYL_HYDROL_F25_2"/>
    <property type="match status" value="1"/>
</dbReference>
<evidence type="ECO:0000313" key="5">
    <source>
        <dbReference type="EMBL" id="ACU37151.1"/>
    </source>
</evidence>
<reference evidence="5 6" key="1">
    <citation type="journal article" date="2009" name="Stand. Genomic Sci.">
        <title>Complete genome sequence of Actinosynnema mirum type strain (101).</title>
        <authorList>
            <person name="Land M."/>
            <person name="Lapidus A."/>
            <person name="Mayilraj S."/>
            <person name="Chen F."/>
            <person name="Copeland A."/>
            <person name="Del Rio T.G."/>
            <person name="Nolan M."/>
            <person name="Lucas S."/>
            <person name="Tice H."/>
            <person name="Cheng J.F."/>
            <person name="Chertkov O."/>
            <person name="Bruce D."/>
            <person name="Goodwin L."/>
            <person name="Pitluck S."/>
            <person name="Rohde M."/>
            <person name="Goker M."/>
            <person name="Pati A."/>
            <person name="Ivanova N."/>
            <person name="Mavromatis K."/>
            <person name="Chen A."/>
            <person name="Palaniappan K."/>
            <person name="Hauser L."/>
            <person name="Chang Y.J."/>
            <person name="Jeffries C.C."/>
            <person name="Brettin T."/>
            <person name="Detter J.C."/>
            <person name="Han C."/>
            <person name="Chain P."/>
            <person name="Tindall B.J."/>
            <person name="Bristow J."/>
            <person name="Eisen J.A."/>
            <person name="Markowitz V."/>
            <person name="Hugenholtz P."/>
            <person name="Kyrpides N.C."/>
            <person name="Klenk H.P."/>
        </authorList>
    </citation>
    <scope>NUCLEOTIDE SEQUENCE [LARGE SCALE GENOMIC DNA]</scope>
    <source>
        <strain evidence="6">ATCC 29888 / DSM 43827 / JCM 3225 / NBRC 14064 / NCIMB 13271 / NRRL B-12336 / IMRU 3971 / 101</strain>
    </source>
</reference>
<dbReference type="EMBL" id="CP001630">
    <property type="protein sequence ID" value="ACU37151.1"/>
    <property type="molecule type" value="Genomic_DNA"/>
</dbReference>
<dbReference type="SUPFAM" id="SSF54106">
    <property type="entry name" value="LysM domain"/>
    <property type="match status" value="2"/>
</dbReference>
<dbReference type="InterPro" id="IPR018392">
    <property type="entry name" value="LysM"/>
</dbReference>
<dbReference type="OrthoDB" id="3698205at2"/>
<protein>
    <submittedName>
        <fullName evidence="5">Glycoside hydrolase family 25</fullName>
    </submittedName>
</protein>
<organism evidence="5 6">
    <name type="scientific">Actinosynnema mirum (strain ATCC 29888 / DSM 43827 / JCM 3225 / NBRC 14064 / NCIMB 13271 / NRRL B-12336 / IMRU 3971 / 101)</name>
    <dbReference type="NCBI Taxonomy" id="446462"/>
    <lineage>
        <taxon>Bacteria</taxon>
        <taxon>Bacillati</taxon>
        <taxon>Actinomycetota</taxon>
        <taxon>Actinomycetes</taxon>
        <taxon>Pseudonocardiales</taxon>
        <taxon>Pseudonocardiaceae</taxon>
        <taxon>Actinosynnema</taxon>
    </lineage>
</organism>
<name>C6W8Q2_ACTMD</name>
<dbReference type="Proteomes" id="UP000002213">
    <property type="component" value="Chromosome"/>
</dbReference>
<dbReference type="SUPFAM" id="SSF51445">
    <property type="entry name" value="(Trans)glycosidases"/>
    <property type="match status" value="1"/>
</dbReference>
<dbReference type="GO" id="GO:0016052">
    <property type="term" value="P:carbohydrate catabolic process"/>
    <property type="evidence" value="ECO:0007669"/>
    <property type="project" value="TreeGrafter"/>
</dbReference>
<proteinExistence type="inferred from homology"/>
<dbReference type="CDD" id="cd00118">
    <property type="entry name" value="LysM"/>
    <property type="match status" value="2"/>
</dbReference>
<dbReference type="InterPro" id="IPR002053">
    <property type="entry name" value="Glyco_hydro_25"/>
</dbReference>